<keyword evidence="2" id="KW-1185">Reference proteome</keyword>
<proteinExistence type="predicted"/>
<organism evidence="1 2">
    <name type="scientific">Nephila pilipes</name>
    <name type="common">Giant wood spider</name>
    <name type="synonym">Nephila maculata</name>
    <dbReference type="NCBI Taxonomy" id="299642"/>
    <lineage>
        <taxon>Eukaryota</taxon>
        <taxon>Metazoa</taxon>
        <taxon>Ecdysozoa</taxon>
        <taxon>Arthropoda</taxon>
        <taxon>Chelicerata</taxon>
        <taxon>Arachnida</taxon>
        <taxon>Araneae</taxon>
        <taxon>Araneomorphae</taxon>
        <taxon>Entelegynae</taxon>
        <taxon>Araneoidea</taxon>
        <taxon>Nephilidae</taxon>
        <taxon>Nephila</taxon>
    </lineage>
</organism>
<dbReference type="AlphaFoldDB" id="A0A8X6PIG0"/>
<dbReference type="EMBL" id="BMAW01116284">
    <property type="protein sequence ID" value="GFT70039.1"/>
    <property type="molecule type" value="Genomic_DNA"/>
</dbReference>
<dbReference type="Proteomes" id="UP000887013">
    <property type="component" value="Unassembled WGS sequence"/>
</dbReference>
<accession>A0A8X6PIG0</accession>
<name>A0A8X6PIG0_NEPPI</name>
<gene>
    <name evidence="1" type="ORF">NPIL_540911</name>
</gene>
<evidence type="ECO:0000313" key="1">
    <source>
        <dbReference type="EMBL" id="GFT70039.1"/>
    </source>
</evidence>
<sequence>MKGDSYKELHFTIRFLSIVDRWQHRQEWSGIKTKRITLHNYPLSSSLKDARIVHPALPALQRQSSGAINLRLPCYEDLGTLECVYKQCFRCCL</sequence>
<evidence type="ECO:0000313" key="2">
    <source>
        <dbReference type="Proteomes" id="UP000887013"/>
    </source>
</evidence>
<protein>
    <submittedName>
        <fullName evidence="1">Uncharacterized protein</fullName>
    </submittedName>
</protein>
<comment type="caution">
    <text evidence="1">The sequence shown here is derived from an EMBL/GenBank/DDBJ whole genome shotgun (WGS) entry which is preliminary data.</text>
</comment>
<reference evidence="1" key="1">
    <citation type="submission" date="2020-08" db="EMBL/GenBank/DDBJ databases">
        <title>Multicomponent nature underlies the extraordinary mechanical properties of spider dragline silk.</title>
        <authorList>
            <person name="Kono N."/>
            <person name="Nakamura H."/>
            <person name="Mori M."/>
            <person name="Yoshida Y."/>
            <person name="Ohtoshi R."/>
            <person name="Malay A.D."/>
            <person name="Moran D.A.P."/>
            <person name="Tomita M."/>
            <person name="Numata K."/>
            <person name="Arakawa K."/>
        </authorList>
    </citation>
    <scope>NUCLEOTIDE SEQUENCE</scope>
</reference>